<dbReference type="InterPro" id="IPR018385">
    <property type="entry name" value="C4_dicarb_anaerob_car-like"/>
</dbReference>
<feature type="transmembrane region" description="Helical" evidence="6">
    <location>
        <begin position="445"/>
        <end position="465"/>
    </location>
</feature>
<protein>
    <recommendedName>
        <fullName evidence="9">YfcC family protein</fullName>
    </recommendedName>
</protein>
<evidence type="ECO:0008006" key="9">
    <source>
        <dbReference type="Google" id="ProtNLM"/>
    </source>
</evidence>
<keyword evidence="5 6" id="KW-0472">Membrane</keyword>
<keyword evidence="8" id="KW-1185">Reference proteome</keyword>
<dbReference type="Pfam" id="PF03606">
    <property type="entry name" value="DcuC"/>
    <property type="match status" value="1"/>
</dbReference>
<dbReference type="KEGG" id="pfaa:MM59RIKEN_30440"/>
<gene>
    <name evidence="7" type="primary">ycgA</name>
    <name evidence="7" type="ORF">MM59RIKEN_30440</name>
</gene>
<evidence type="ECO:0000256" key="4">
    <source>
        <dbReference type="ARBA" id="ARBA00022989"/>
    </source>
</evidence>
<feature type="transmembrane region" description="Helical" evidence="6">
    <location>
        <begin position="346"/>
        <end position="368"/>
    </location>
</feature>
<dbReference type="EMBL" id="AP023421">
    <property type="protein sequence ID" value="BCK85725.1"/>
    <property type="molecule type" value="Genomic_DNA"/>
</dbReference>
<keyword evidence="3 6" id="KW-0812">Transmembrane</keyword>
<keyword evidence="7" id="KW-0614">Plasmid</keyword>
<dbReference type="InterPro" id="IPR051679">
    <property type="entry name" value="DASS-Related_Transporters"/>
</dbReference>
<accession>A0A810QGT3</accession>
<evidence type="ECO:0000256" key="5">
    <source>
        <dbReference type="ARBA" id="ARBA00023136"/>
    </source>
</evidence>
<feature type="transmembrane region" description="Helical" evidence="6">
    <location>
        <begin position="414"/>
        <end position="433"/>
    </location>
</feature>
<organism evidence="7 8">
    <name type="scientific">Pusillibacter faecalis</name>
    <dbReference type="NCBI Taxonomy" id="2714358"/>
    <lineage>
        <taxon>Bacteria</taxon>
        <taxon>Bacillati</taxon>
        <taxon>Bacillota</taxon>
        <taxon>Clostridia</taxon>
        <taxon>Eubacteriales</taxon>
        <taxon>Oscillospiraceae</taxon>
        <taxon>Pusillibacter</taxon>
    </lineage>
</organism>
<evidence type="ECO:0000313" key="8">
    <source>
        <dbReference type="Proteomes" id="UP000679848"/>
    </source>
</evidence>
<sequence>MKNGQTLTSEKKKREIVHVYVLLFAMCIVVALLTYVIPAGSYERENVDGQTIVVAGSYQLEERDPIGIFDLFNSVAKGWSQSASIIFLVFMVGGAIKVIEDTGVIDKVLTNSMGKLRGKEEGIVILVSLILSIMGCTGTFSTANIAIVPIALAFSRKLGYDRFLAFALSYLAVNAGFSAGEVSIFTTSIAQEIAEVDQFSGMGLRVAEHVIFFAIYCVFIVRYMRAIRKDPSRSIAPFDDTEEQPDDSVLEGSRLTVHQVLAGLVLIAGFAWLIYGATVQNMSTTELTTIFFFMAVFGGILGGLGINGTAKSFAKGLAGIASGALIVGMAKAISVVMTDGGIIDSVVYYLTMPIAAVGSIMGAGIMFLFNLCFNLLISSGSGQAVAVMPIMVPISDLTGITRQVAVEAFKLGDGLSNIIVPTAGAMMACLGIAKVPYGKYVKRIMPYFLVTVAVALVIVIGAQMVGW</sequence>
<dbReference type="GO" id="GO:0005886">
    <property type="term" value="C:plasma membrane"/>
    <property type="evidence" value="ECO:0007669"/>
    <property type="project" value="UniProtKB-SubCell"/>
</dbReference>
<evidence type="ECO:0000313" key="7">
    <source>
        <dbReference type="EMBL" id="BCK85725.1"/>
    </source>
</evidence>
<geneLocation type="plasmid" evidence="7 8">
    <name>pMM59_01</name>
</geneLocation>
<dbReference type="PANTHER" id="PTHR43652">
    <property type="entry name" value="BASIC AMINO ACID ANTIPORTER YFCC-RELATED"/>
    <property type="match status" value="1"/>
</dbReference>
<dbReference type="RefSeq" id="WP_213543752.1">
    <property type="nucleotide sequence ID" value="NZ_AP023421.1"/>
</dbReference>
<feature type="transmembrane region" description="Helical" evidence="6">
    <location>
        <begin position="123"/>
        <end position="151"/>
    </location>
</feature>
<feature type="transmembrane region" description="Helical" evidence="6">
    <location>
        <begin position="206"/>
        <end position="224"/>
    </location>
</feature>
<evidence type="ECO:0000256" key="2">
    <source>
        <dbReference type="ARBA" id="ARBA00022475"/>
    </source>
</evidence>
<evidence type="ECO:0000256" key="6">
    <source>
        <dbReference type="SAM" id="Phobius"/>
    </source>
</evidence>
<proteinExistence type="predicted"/>
<feature type="transmembrane region" description="Helical" evidence="6">
    <location>
        <begin position="16"/>
        <end position="37"/>
    </location>
</feature>
<dbReference type="PANTHER" id="PTHR43652:SF2">
    <property type="entry name" value="BASIC AMINO ACID ANTIPORTER YFCC-RELATED"/>
    <property type="match status" value="1"/>
</dbReference>
<feature type="transmembrane region" description="Helical" evidence="6">
    <location>
        <begin position="255"/>
        <end position="275"/>
    </location>
</feature>
<dbReference type="Proteomes" id="UP000679848">
    <property type="component" value="Plasmid pMM59_01"/>
</dbReference>
<name>A0A810QGT3_9FIRM</name>
<keyword evidence="4 6" id="KW-1133">Transmembrane helix</keyword>
<feature type="transmembrane region" description="Helical" evidence="6">
    <location>
        <begin position="163"/>
        <end position="186"/>
    </location>
</feature>
<evidence type="ECO:0000256" key="1">
    <source>
        <dbReference type="ARBA" id="ARBA00004651"/>
    </source>
</evidence>
<keyword evidence="2" id="KW-1003">Cell membrane</keyword>
<feature type="transmembrane region" description="Helical" evidence="6">
    <location>
        <begin position="287"/>
        <end position="306"/>
    </location>
</feature>
<feature type="transmembrane region" description="Helical" evidence="6">
    <location>
        <begin position="313"/>
        <end position="334"/>
    </location>
</feature>
<evidence type="ECO:0000256" key="3">
    <source>
        <dbReference type="ARBA" id="ARBA00022692"/>
    </source>
</evidence>
<reference evidence="7" key="1">
    <citation type="submission" date="2020-09" db="EMBL/GenBank/DDBJ databases">
        <title>New species isolated from human feces.</title>
        <authorList>
            <person name="Kitahara M."/>
            <person name="Shigeno Y."/>
            <person name="Shime M."/>
            <person name="Matsumoto Y."/>
            <person name="Nakamura S."/>
            <person name="Motooka D."/>
            <person name="Fukuoka S."/>
            <person name="Nishikawa H."/>
            <person name="Benno Y."/>
        </authorList>
    </citation>
    <scope>NUCLEOTIDE SEQUENCE</scope>
    <source>
        <strain evidence="7">MM59</strain>
        <plasmid evidence="7">pMM59_01</plasmid>
    </source>
</reference>
<dbReference type="AlphaFoldDB" id="A0A810QGT3"/>
<comment type="subcellular location">
    <subcellularLocation>
        <location evidence="1">Cell membrane</location>
        <topology evidence="1">Multi-pass membrane protein</topology>
    </subcellularLocation>
</comment>